<accession>X0V0P6</accession>
<dbReference type="AlphaFoldDB" id="X0V0P6"/>
<proteinExistence type="predicted"/>
<name>X0V0P6_9ZZZZ</name>
<dbReference type="EMBL" id="BARS01020237">
    <property type="protein sequence ID" value="GAG04977.1"/>
    <property type="molecule type" value="Genomic_DNA"/>
</dbReference>
<gene>
    <name evidence="1" type="ORF">S01H1_32668</name>
</gene>
<evidence type="ECO:0000313" key="1">
    <source>
        <dbReference type="EMBL" id="GAG04977.1"/>
    </source>
</evidence>
<feature type="non-terminal residue" evidence="1">
    <location>
        <position position="1"/>
    </location>
</feature>
<comment type="caution">
    <text evidence="1">The sequence shown here is derived from an EMBL/GenBank/DDBJ whole genome shotgun (WGS) entry which is preliminary data.</text>
</comment>
<protein>
    <submittedName>
        <fullName evidence="1">Uncharacterized protein</fullName>
    </submittedName>
</protein>
<organism evidence="1">
    <name type="scientific">marine sediment metagenome</name>
    <dbReference type="NCBI Taxonomy" id="412755"/>
    <lineage>
        <taxon>unclassified sequences</taxon>
        <taxon>metagenomes</taxon>
        <taxon>ecological metagenomes</taxon>
    </lineage>
</organism>
<reference evidence="1" key="1">
    <citation type="journal article" date="2014" name="Front. Microbiol.">
        <title>High frequency of phylogenetically diverse reductive dehalogenase-homologous genes in deep subseafloor sedimentary metagenomes.</title>
        <authorList>
            <person name="Kawai M."/>
            <person name="Futagami T."/>
            <person name="Toyoda A."/>
            <person name="Takaki Y."/>
            <person name="Nishi S."/>
            <person name="Hori S."/>
            <person name="Arai W."/>
            <person name="Tsubouchi T."/>
            <person name="Morono Y."/>
            <person name="Uchiyama I."/>
            <person name="Ito T."/>
            <person name="Fujiyama A."/>
            <person name="Inagaki F."/>
            <person name="Takami H."/>
        </authorList>
    </citation>
    <scope>NUCLEOTIDE SEQUENCE</scope>
    <source>
        <strain evidence="1">Expedition CK06-06</strain>
    </source>
</reference>
<sequence>SEQIKEREQHVTRKRYREKQHQRVKFLVRQRIHPESFYTSPLKFLTRDDK</sequence>